<feature type="compositionally biased region" description="Polar residues" evidence="1">
    <location>
        <begin position="755"/>
        <end position="769"/>
    </location>
</feature>
<name>C7Z348_FUSV7</name>
<dbReference type="KEGG" id="nhe:NECHADRAFT_87824"/>
<dbReference type="VEuPathDB" id="FungiDB:NECHADRAFT_87824"/>
<dbReference type="eggNOG" id="KOG4177">
    <property type="taxonomic scope" value="Eukaryota"/>
</dbReference>
<gene>
    <name evidence="3" type="ORF">NECHADRAFT_87824</name>
</gene>
<feature type="region of interest" description="Disordered" evidence="1">
    <location>
        <begin position="745"/>
        <end position="769"/>
    </location>
</feature>
<dbReference type="Proteomes" id="UP000005206">
    <property type="component" value="Chromosome 12"/>
</dbReference>
<feature type="transmembrane region" description="Helical" evidence="2">
    <location>
        <begin position="218"/>
        <end position="241"/>
    </location>
</feature>
<evidence type="ECO:0000313" key="3">
    <source>
        <dbReference type="EMBL" id="EEU41598.1"/>
    </source>
</evidence>
<sequence>MAPVTSDEFEGDDFSNNLFSDLAPLLTLFGEQVTKQFLSMSMGWADNVLLAMGPLGIITTIVSAIRVGGEKRLKALIGSLQRARESDSVAEQELLSSTSQNVCEMCSGRQIVRLIGNGEDMETFVIARDGVVSNLRTAINGHRSNLHSSNWWAEHRILSQQNYPPNLTLNVQGAAASTMELWAWALLGTVFQLFSIAFSGMITYHLKWTKAGAQVAEYGYPCFCAGTTCLVIAILGCGHVIEGVTDEMTWLPSGKGSRILTLQKAHSVGDQHFPSCTIFMTRKGETLKFSRLNNKSYKLLVTISTSLALVGYIVQFVGLRALHWSATITQLGITLIMTAIRAWVRRGLASDPDCYPLIEGHELANLALILHNDPGAIPNVSRSQNHIEMTRKPLYELIFLCLLPSEAIYKSHQFHIPLQTSLNFQYSADHEEDTAPLRIYDQISMGSTLSSVDKEASTLSSLFFNVIRHVMDAIDVSGVLLWKGDASRLPSEQLVTDDISWVFDFGNFRRPDFNQTVRRKASFRLRRSTSHPEYRWTLLHHGLIAALLALSAHALGRRLEHLHRARGGDKLSIGDDLFFVDSQAPHHPSSSGRIVGNINNDDSLSNQEMLEEWLDTKVLPKDIFFRSKGLKCYLGIMLTPPPEDHPRPKDLVIETRRDSGLLLQWTQELFSIFMLAIASKVERVLGETKEVEGKRGPGKRCFKNSVFDTIADVVVRERLAHDRDEAYTLIVPAFAKYGLLPTCSTEQTAEHTSERATSPAQSNSEENTL</sequence>
<accession>C7Z348</accession>
<feature type="transmembrane region" description="Helical" evidence="2">
    <location>
        <begin position="181"/>
        <end position="206"/>
    </location>
</feature>
<dbReference type="AlphaFoldDB" id="C7Z348"/>
<dbReference type="RefSeq" id="XP_003047311.1">
    <property type="nucleotide sequence ID" value="XM_003047265.1"/>
</dbReference>
<keyword evidence="4" id="KW-1185">Reference proteome</keyword>
<dbReference type="EMBL" id="GG698907">
    <property type="protein sequence ID" value="EEU41598.1"/>
    <property type="molecule type" value="Genomic_DNA"/>
</dbReference>
<dbReference type="HOGENOM" id="CLU_337706_0_0_1"/>
<reference evidence="3 4" key="1">
    <citation type="journal article" date="2009" name="PLoS Genet.">
        <title>The genome of Nectria haematococca: contribution of supernumerary chromosomes to gene expansion.</title>
        <authorList>
            <person name="Coleman J.J."/>
            <person name="Rounsley S.D."/>
            <person name="Rodriguez-Carres M."/>
            <person name="Kuo A."/>
            <person name="Wasmann C.C."/>
            <person name="Grimwood J."/>
            <person name="Schmutz J."/>
            <person name="Taga M."/>
            <person name="White G.J."/>
            <person name="Zhou S."/>
            <person name="Schwartz D.C."/>
            <person name="Freitag M."/>
            <person name="Ma L.J."/>
            <person name="Danchin E.G."/>
            <person name="Henrissat B."/>
            <person name="Coutinho P.M."/>
            <person name="Nelson D.R."/>
            <person name="Straney D."/>
            <person name="Napoli C.A."/>
            <person name="Barker B.M."/>
            <person name="Gribskov M."/>
            <person name="Rep M."/>
            <person name="Kroken S."/>
            <person name="Molnar I."/>
            <person name="Rensing C."/>
            <person name="Kennell J.C."/>
            <person name="Zamora J."/>
            <person name="Farman M.L."/>
            <person name="Selker E.U."/>
            <person name="Salamov A."/>
            <person name="Shapiro H."/>
            <person name="Pangilinan J."/>
            <person name="Lindquist E."/>
            <person name="Lamers C."/>
            <person name="Grigoriev I.V."/>
            <person name="Geiser D.M."/>
            <person name="Covert S.F."/>
            <person name="Temporini E."/>
            <person name="Vanetten H.D."/>
        </authorList>
    </citation>
    <scope>NUCLEOTIDE SEQUENCE [LARGE SCALE GENOMIC DNA]</scope>
    <source>
        <strain evidence="4">ATCC MYA-4622 / CBS 123669 / FGSC 9596 / NRRL 45880 / 77-13-4</strain>
    </source>
</reference>
<keyword evidence="2" id="KW-1133">Transmembrane helix</keyword>
<organism evidence="3 4">
    <name type="scientific">Fusarium vanettenii (strain ATCC MYA-4622 / CBS 123669 / FGSC 9596 / NRRL 45880 / 77-13-4)</name>
    <name type="common">Fusarium solani subsp. pisi</name>
    <dbReference type="NCBI Taxonomy" id="660122"/>
    <lineage>
        <taxon>Eukaryota</taxon>
        <taxon>Fungi</taxon>
        <taxon>Dikarya</taxon>
        <taxon>Ascomycota</taxon>
        <taxon>Pezizomycotina</taxon>
        <taxon>Sordariomycetes</taxon>
        <taxon>Hypocreomycetidae</taxon>
        <taxon>Hypocreales</taxon>
        <taxon>Nectriaceae</taxon>
        <taxon>Fusarium</taxon>
        <taxon>Fusarium solani species complex</taxon>
        <taxon>Fusarium vanettenii</taxon>
    </lineage>
</organism>
<dbReference type="GeneID" id="9676227"/>
<keyword evidence="2" id="KW-0812">Transmembrane</keyword>
<evidence type="ECO:0000313" key="4">
    <source>
        <dbReference type="Proteomes" id="UP000005206"/>
    </source>
</evidence>
<feature type="transmembrane region" description="Helical" evidence="2">
    <location>
        <begin position="48"/>
        <end position="67"/>
    </location>
</feature>
<protein>
    <submittedName>
        <fullName evidence="3">Uncharacterized protein</fullName>
    </submittedName>
</protein>
<feature type="transmembrane region" description="Helical" evidence="2">
    <location>
        <begin position="297"/>
        <end position="315"/>
    </location>
</feature>
<evidence type="ECO:0000256" key="1">
    <source>
        <dbReference type="SAM" id="MobiDB-lite"/>
    </source>
</evidence>
<dbReference type="InParanoid" id="C7Z348"/>
<keyword evidence="2" id="KW-0472">Membrane</keyword>
<evidence type="ECO:0000256" key="2">
    <source>
        <dbReference type="SAM" id="Phobius"/>
    </source>
</evidence>
<dbReference type="OMA" id="LWISERP"/>
<proteinExistence type="predicted"/>
<dbReference type="OrthoDB" id="194358at2759"/>